<dbReference type="AlphaFoldDB" id="A0A3P9N8T2"/>
<dbReference type="STRING" id="8081.ENSPREP00000005943"/>
<dbReference type="RefSeq" id="XP_008420019.1">
    <property type="nucleotide sequence ID" value="XM_008421797.1"/>
</dbReference>
<dbReference type="GeneTree" id="ENSGT00910000145033"/>
<evidence type="ECO:0000256" key="3">
    <source>
        <dbReference type="SAM" id="MobiDB-lite"/>
    </source>
</evidence>
<dbReference type="PROSITE" id="PS50039">
    <property type="entry name" value="FORK_HEAD_3"/>
    <property type="match status" value="1"/>
</dbReference>
<feature type="domain" description="Fork-head" evidence="4">
    <location>
        <begin position="23"/>
        <end position="98"/>
    </location>
</feature>
<dbReference type="InterPro" id="IPR036390">
    <property type="entry name" value="WH_DNA-bd_sf"/>
</dbReference>
<dbReference type="Proteomes" id="UP000242638">
    <property type="component" value="Unassembled WGS sequence"/>
</dbReference>
<evidence type="ECO:0000259" key="4">
    <source>
        <dbReference type="PROSITE" id="PS50039"/>
    </source>
</evidence>
<evidence type="ECO:0000256" key="1">
    <source>
        <dbReference type="ARBA" id="ARBA00023125"/>
    </source>
</evidence>
<sequence>MMGYRAEFYRHGPVGSTQRAAFKWATTYLSKIAVILRNAPNWMLTFTQLMDRLMQLMSEDRKSLENNIRVCLSTHGCFIKVPVIPNSLNSKKNYWKLDCSQITAKMVRRHFNGLLQFFPELASKLEREKLDRAAPSPQPASRRPDQVRCKVKFTGPFSVESLLKRDSPPSPPSGASPLPGVEQQPLPTTPQRDFICYPAAPLISHASNCFSHIGSAGGSTDHTLVADRAVEPARWVPVRADPSSAPYFTSAPHGFVTYSPATFTNVTSRVWQ</sequence>
<feature type="region of interest" description="Disordered" evidence="3">
    <location>
        <begin position="161"/>
        <end position="185"/>
    </location>
</feature>
<dbReference type="GO" id="GO:0043565">
    <property type="term" value="F:sequence-specific DNA binding"/>
    <property type="evidence" value="ECO:0007669"/>
    <property type="project" value="InterPro"/>
</dbReference>
<dbReference type="GO" id="GO:0003700">
    <property type="term" value="F:DNA-binding transcription factor activity"/>
    <property type="evidence" value="ECO:0007669"/>
    <property type="project" value="InterPro"/>
</dbReference>
<evidence type="ECO:0000256" key="2">
    <source>
        <dbReference type="PROSITE-ProRule" id="PRU00089"/>
    </source>
</evidence>
<dbReference type="GeneID" id="103472283"/>
<dbReference type="KEGG" id="pret:103472283"/>
<organism evidence="5 6">
    <name type="scientific">Poecilia reticulata</name>
    <name type="common">Guppy</name>
    <name type="synonym">Acanthophacelus reticulatus</name>
    <dbReference type="NCBI Taxonomy" id="8081"/>
    <lineage>
        <taxon>Eukaryota</taxon>
        <taxon>Metazoa</taxon>
        <taxon>Chordata</taxon>
        <taxon>Craniata</taxon>
        <taxon>Vertebrata</taxon>
        <taxon>Euteleostomi</taxon>
        <taxon>Actinopterygii</taxon>
        <taxon>Neopterygii</taxon>
        <taxon>Teleostei</taxon>
        <taxon>Neoteleostei</taxon>
        <taxon>Acanthomorphata</taxon>
        <taxon>Ovalentaria</taxon>
        <taxon>Atherinomorphae</taxon>
        <taxon>Cyprinodontiformes</taxon>
        <taxon>Poeciliidae</taxon>
        <taxon>Poeciliinae</taxon>
        <taxon>Poecilia</taxon>
    </lineage>
</organism>
<proteinExistence type="predicted"/>
<keyword evidence="1 2" id="KW-0238">DNA-binding</keyword>
<reference evidence="5" key="2">
    <citation type="submission" date="2025-08" db="UniProtKB">
        <authorList>
            <consortium name="Ensembl"/>
        </authorList>
    </citation>
    <scope>IDENTIFICATION</scope>
    <source>
        <strain evidence="5">Guanapo</strain>
    </source>
</reference>
<dbReference type="InterPro" id="IPR001766">
    <property type="entry name" value="Fork_head_dom"/>
</dbReference>
<evidence type="ECO:0000313" key="6">
    <source>
        <dbReference type="Proteomes" id="UP000242638"/>
    </source>
</evidence>
<comment type="subcellular location">
    <subcellularLocation>
        <location evidence="2">Nucleus</location>
    </subcellularLocation>
</comment>
<protein>
    <submittedName>
        <fullName evidence="5">Forkhead box protein H1-like</fullName>
    </submittedName>
</protein>
<dbReference type="GO" id="GO:0005634">
    <property type="term" value="C:nucleus"/>
    <property type="evidence" value="ECO:0007669"/>
    <property type="project" value="UniProtKB-SubCell"/>
</dbReference>
<name>A0A3P9N8T2_POERE</name>
<reference evidence="5" key="3">
    <citation type="submission" date="2025-09" db="UniProtKB">
        <authorList>
            <consortium name="Ensembl"/>
        </authorList>
    </citation>
    <scope>IDENTIFICATION</scope>
    <source>
        <strain evidence="5">Guanapo</strain>
    </source>
</reference>
<reference evidence="6" key="1">
    <citation type="submission" date="2013-11" db="EMBL/GenBank/DDBJ databases">
        <title>The genomic landscape of the Guanapo guppy.</title>
        <authorList>
            <person name="Kuenstner A."/>
            <person name="Dreyer C."/>
        </authorList>
    </citation>
    <scope>NUCLEOTIDE SEQUENCE</scope>
    <source>
        <strain evidence="6">Guanapo</strain>
    </source>
</reference>
<dbReference type="SMART" id="SM00339">
    <property type="entry name" value="FH"/>
    <property type="match status" value="1"/>
</dbReference>
<accession>A0A3P9N8T2</accession>
<dbReference type="OrthoDB" id="8442807at2759"/>
<dbReference type="Pfam" id="PF00250">
    <property type="entry name" value="Forkhead"/>
    <property type="match status" value="1"/>
</dbReference>
<evidence type="ECO:0000313" key="5">
    <source>
        <dbReference type="Ensembl" id="ENSPREP00000005943.1"/>
    </source>
</evidence>
<dbReference type="InterPro" id="IPR036388">
    <property type="entry name" value="WH-like_DNA-bd_sf"/>
</dbReference>
<dbReference type="SUPFAM" id="SSF46785">
    <property type="entry name" value="Winged helix' DNA-binding domain"/>
    <property type="match status" value="1"/>
</dbReference>
<dbReference type="Ensembl" id="ENSPRET00000006024.1">
    <property type="protein sequence ID" value="ENSPREP00000005943.1"/>
    <property type="gene ID" value="ENSPREG00000004132.1"/>
</dbReference>
<keyword evidence="2" id="KW-0539">Nucleus</keyword>
<feature type="DNA-binding region" description="Fork-head" evidence="2">
    <location>
        <begin position="23"/>
        <end position="98"/>
    </location>
</feature>
<dbReference type="Gene3D" id="1.10.10.10">
    <property type="entry name" value="Winged helix-like DNA-binding domain superfamily/Winged helix DNA-binding domain"/>
    <property type="match status" value="1"/>
</dbReference>
<dbReference type="Bgee" id="ENSPREG00000004132">
    <property type="expression patterns" value="Expressed in head and 1 other cell type or tissue"/>
</dbReference>
<keyword evidence="6" id="KW-1185">Reference proteome</keyword>